<comment type="caution">
    <text evidence="2">The sequence shown here is derived from an EMBL/GenBank/DDBJ whole genome shotgun (WGS) entry which is preliminary data.</text>
</comment>
<evidence type="ECO:0000256" key="1">
    <source>
        <dbReference type="SAM" id="SignalP"/>
    </source>
</evidence>
<dbReference type="PANTHER" id="PTHR38049:SF1">
    <property type="entry name" value="PROTEIN KINASE DOMAIN-CONTAINING PROTEIN"/>
    <property type="match status" value="1"/>
</dbReference>
<keyword evidence="1" id="KW-0732">Signal</keyword>
<name>A0A9P9J1D9_9PLEO</name>
<dbReference type="EMBL" id="JAGMWT010000001">
    <property type="protein sequence ID" value="KAH7138590.1"/>
    <property type="molecule type" value="Genomic_DNA"/>
</dbReference>
<feature type="signal peptide" evidence="1">
    <location>
        <begin position="1"/>
        <end position="20"/>
    </location>
</feature>
<accession>A0A9P9J1D9</accession>
<proteinExistence type="predicted"/>
<organism evidence="2 3">
    <name type="scientific">Dendryphion nanum</name>
    <dbReference type="NCBI Taxonomy" id="256645"/>
    <lineage>
        <taxon>Eukaryota</taxon>
        <taxon>Fungi</taxon>
        <taxon>Dikarya</taxon>
        <taxon>Ascomycota</taxon>
        <taxon>Pezizomycotina</taxon>
        <taxon>Dothideomycetes</taxon>
        <taxon>Pleosporomycetidae</taxon>
        <taxon>Pleosporales</taxon>
        <taxon>Torulaceae</taxon>
        <taxon>Dendryphion</taxon>
    </lineage>
</organism>
<gene>
    <name evidence="2" type="ORF">B0J11DRAFT_476341</name>
</gene>
<dbReference type="AlphaFoldDB" id="A0A9P9J1D9"/>
<dbReference type="Proteomes" id="UP000700596">
    <property type="component" value="Unassembled WGS sequence"/>
</dbReference>
<dbReference type="OrthoDB" id="3928002at2759"/>
<sequence length="237" mass="26958">MVLDLLTITGLPVAIGATEAVRQQGIFDEEAESEERQAPFYLDVYCDAQSKKRDEVHDTIVVLKDGKVCLWPKDPNTKRPKAPSDGSSAPHPFTGFYLPFPTEDLPHRPIPAPCVLGLVSSIPSDSTSPKSKQTKPRLNWIYADKNTLELKYGPRVEARNHYIGPWDWTEDDEQGLTFDGEESFVAVEEKRGGEGWAVYWDREDDRLKGMDVGRDKRVLRCSLERREVNKREKIEVE</sequence>
<evidence type="ECO:0000313" key="3">
    <source>
        <dbReference type="Proteomes" id="UP000700596"/>
    </source>
</evidence>
<protein>
    <submittedName>
        <fullName evidence="2">Uncharacterized protein</fullName>
    </submittedName>
</protein>
<dbReference type="PANTHER" id="PTHR38049">
    <property type="entry name" value="RICIN B LECTIN DOMAIN-CONTAINING PROTEIN"/>
    <property type="match status" value="1"/>
</dbReference>
<keyword evidence="3" id="KW-1185">Reference proteome</keyword>
<reference evidence="2" key="1">
    <citation type="journal article" date="2021" name="Nat. Commun.">
        <title>Genetic determinants of endophytism in the Arabidopsis root mycobiome.</title>
        <authorList>
            <person name="Mesny F."/>
            <person name="Miyauchi S."/>
            <person name="Thiergart T."/>
            <person name="Pickel B."/>
            <person name="Atanasova L."/>
            <person name="Karlsson M."/>
            <person name="Huettel B."/>
            <person name="Barry K.W."/>
            <person name="Haridas S."/>
            <person name="Chen C."/>
            <person name="Bauer D."/>
            <person name="Andreopoulos W."/>
            <person name="Pangilinan J."/>
            <person name="LaButti K."/>
            <person name="Riley R."/>
            <person name="Lipzen A."/>
            <person name="Clum A."/>
            <person name="Drula E."/>
            <person name="Henrissat B."/>
            <person name="Kohler A."/>
            <person name="Grigoriev I.V."/>
            <person name="Martin F.M."/>
            <person name="Hacquard S."/>
        </authorList>
    </citation>
    <scope>NUCLEOTIDE SEQUENCE</scope>
    <source>
        <strain evidence="2">MPI-CAGE-CH-0243</strain>
    </source>
</reference>
<evidence type="ECO:0000313" key="2">
    <source>
        <dbReference type="EMBL" id="KAH7138590.1"/>
    </source>
</evidence>
<feature type="chain" id="PRO_5040362749" evidence="1">
    <location>
        <begin position="21"/>
        <end position="237"/>
    </location>
</feature>